<feature type="domain" description="EF-hand" evidence="3">
    <location>
        <begin position="50"/>
        <end position="85"/>
    </location>
</feature>
<dbReference type="Gene3D" id="1.10.238.10">
    <property type="entry name" value="EF-hand"/>
    <property type="match status" value="1"/>
</dbReference>
<evidence type="ECO:0000256" key="1">
    <source>
        <dbReference type="ARBA" id="ARBA00022723"/>
    </source>
</evidence>
<proteinExistence type="predicted"/>
<dbReference type="InterPro" id="IPR034325">
    <property type="entry name" value="S-100_dom"/>
</dbReference>
<keyword evidence="5" id="KW-1185">Reference proteome</keyword>
<gene>
    <name evidence="4" type="ORF">FSCOSCO3_A002637</name>
</gene>
<dbReference type="GO" id="GO:0048306">
    <property type="term" value="F:calcium-dependent protein binding"/>
    <property type="evidence" value="ECO:0007669"/>
    <property type="project" value="TreeGrafter"/>
</dbReference>
<dbReference type="AlphaFoldDB" id="A0AAV1PQW6"/>
<evidence type="ECO:0000256" key="2">
    <source>
        <dbReference type="ARBA" id="ARBA00022837"/>
    </source>
</evidence>
<accession>A0AAV1PQW6</accession>
<keyword evidence="2" id="KW-0106">Calcium</keyword>
<dbReference type="SMART" id="SM01394">
    <property type="entry name" value="S_100"/>
    <property type="match status" value="1"/>
</dbReference>
<evidence type="ECO:0000313" key="4">
    <source>
        <dbReference type="EMBL" id="CAK6973570.1"/>
    </source>
</evidence>
<dbReference type="PANTHER" id="PTHR11639">
    <property type="entry name" value="S100 CALCIUM-BINDING PROTEIN"/>
    <property type="match status" value="1"/>
</dbReference>
<dbReference type="SUPFAM" id="SSF47473">
    <property type="entry name" value="EF-hand"/>
    <property type="match status" value="1"/>
</dbReference>
<dbReference type="PANTHER" id="PTHR11639:SF126">
    <property type="entry name" value="S100 CALCIUM-BINDING PROTEIN W"/>
    <property type="match status" value="1"/>
</dbReference>
<dbReference type="GO" id="GO:0005509">
    <property type="term" value="F:calcium ion binding"/>
    <property type="evidence" value="ECO:0007669"/>
    <property type="project" value="InterPro"/>
</dbReference>
<name>A0AAV1PQW6_SCOSC</name>
<sequence>MARLEQVITSIVDMFVEYADDDGKAHKLNKDEFRMLLEKEIQNPEIKAKVSAADFDKMMGRVDKNRDGEVNIREFCKVVAFMTMCYYRKKTGKADGEEEDSKHDSL</sequence>
<dbReference type="GO" id="GO:0046914">
    <property type="term" value="F:transition metal ion binding"/>
    <property type="evidence" value="ECO:0007669"/>
    <property type="project" value="InterPro"/>
</dbReference>
<dbReference type="InterPro" id="IPR013787">
    <property type="entry name" value="S100_Ca-bd_sub"/>
</dbReference>
<dbReference type="CDD" id="cd00213">
    <property type="entry name" value="S-100"/>
    <property type="match status" value="1"/>
</dbReference>
<dbReference type="InterPro" id="IPR018247">
    <property type="entry name" value="EF_Hand_1_Ca_BS"/>
</dbReference>
<reference evidence="4 5" key="1">
    <citation type="submission" date="2024-01" db="EMBL/GenBank/DDBJ databases">
        <authorList>
            <person name="Alioto T."/>
            <person name="Alioto T."/>
            <person name="Gomez Garrido J."/>
        </authorList>
    </citation>
    <scope>NUCLEOTIDE SEQUENCE [LARGE SCALE GENOMIC DNA]</scope>
</reference>
<dbReference type="PROSITE" id="PS00018">
    <property type="entry name" value="EF_HAND_1"/>
    <property type="match status" value="1"/>
</dbReference>
<evidence type="ECO:0000313" key="5">
    <source>
        <dbReference type="Proteomes" id="UP001314229"/>
    </source>
</evidence>
<dbReference type="Pfam" id="PF01023">
    <property type="entry name" value="S_100"/>
    <property type="match status" value="1"/>
</dbReference>
<dbReference type="Proteomes" id="UP001314229">
    <property type="component" value="Unassembled WGS sequence"/>
</dbReference>
<dbReference type="InterPro" id="IPR011992">
    <property type="entry name" value="EF-hand-dom_pair"/>
</dbReference>
<dbReference type="EMBL" id="CAWUFR010000231">
    <property type="protein sequence ID" value="CAK6973570.1"/>
    <property type="molecule type" value="Genomic_DNA"/>
</dbReference>
<dbReference type="InterPro" id="IPR002048">
    <property type="entry name" value="EF_hand_dom"/>
</dbReference>
<evidence type="ECO:0000259" key="3">
    <source>
        <dbReference type="PROSITE" id="PS50222"/>
    </source>
</evidence>
<protein>
    <submittedName>
        <fullName evidence="4">Protein S100-A6-like</fullName>
    </submittedName>
</protein>
<organism evidence="4 5">
    <name type="scientific">Scomber scombrus</name>
    <name type="common">Atlantic mackerel</name>
    <name type="synonym">Scomber vernalis</name>
    <dbReference type="NCBI Taxonomy" id="13677"/>
    <lineage>
        <taxon>Eukaryota</taxon>
        <taxon>Metazoa</taxon>
        <taxon>Chordata</taxon>
        <taxon>Craniata</taxon>
        <taxon>Vertebrata</taxon>
        <taxon>Euteleostomi</taxon>
        <taxon>Actinopterygii</taxon>
        <taxon>Neopterygii</taxon>
        <taxon>Teleostei</taxon>
        <taxon>Neoteleostei</taxon>
        <taxon>Acanthomorphata</taxon>
        <taxon>Pelagiaria</taxon>
        <taxon>Scombriformes</taxon>
        <taxon>Scombridae</taxon>
        <taxon>Scomber</taxon>
    </lineage>
</organism>
<comment type="caution">
    <text evidence="4">The sequence shown here is derived from an EMBL/GenBank/DDBJ whole genome shotgun (WGS) entry which is preliminary data.</text>
</comment>
<dbReference type="GO" id="GO:0048471">
    <property type="term" value="C:perinuclear region of cytoplasm"/>
    <property type="evidence" value="ECO:0007669"/>
    <property type="project" value="TreeGrafter"/>
</dbReference>
<keyword evidence="1" id="KW-0479">Metal-binding</keyword>
<dbReference type="GO" id="GO:0005615">
    <property type="term" value="C:extracellular space"/>
    <property type="evidence" value="ECO:0007669"/>
    <property type="project" value="TreeGrafter"/>
</dbReference>
<dbReference type="PROSITE" id="PS50222">
    <property type="entry name" value="EF_HAND_2"/>
    <property type="match status" value="1"/>
</dbReference>